<reference evidence="1 2" key="1">
    <citation type="journal article" date="2018" name="J. Allergy Clin. Immunol.">
        <title>High-quality assembly of Dermatophagoides pteronyssinus genome and transcriptome reveals a wide range of novel allergens.</title>
        <authorList>
            <person name="Liu X.Y."/>
            <person name="Yang K.Y."/>
            <person name="Wang M.Q."/>
            <person name="Kwok J.S."/>
            <person name="Zeng X."/>
            <person name="Yang Z."/>
            <person name="Xiao X.J."/>
            <person name="Lau C.P."/>
            <person name="Li Y."/>
            <person name="Huang Z.M."/>
            <person name="Ba J.G."/>
            <person name="Yim A.K."/>
            <person name="Ouyang C.Y."/>
            <person name="Ngai S.M."/>
            <person name="Chan T.F."/>
            <person name="Leung E.L."/>
            <person name="Liu L."/>
            <person name="Liu Z.G."/>
            <person name="Tsui S.K."/>
        </authorList>
    </citation>
    <scope>NUCLEOTIDE SEQUENCE [LARGE SCALE GENOMIC DNA]</scope>
    <source>
        <strain evidence="1">Derp</strain>
    </source>
</reference>
<comment type="caution">
    <text evidence="1">The sequence shown here is derived from an EMBL/GenBank/DDBJ whole genome shotgun (WGS) entry which is preliminary data.</text>
</comment>
<dbReference type="Proteomes" id="UP000887458">
    <property type="component" value="Unassembled WGS sequence"/>
</dbReference>
<accession>A0ABQ8JQI4</accession>
<evidence type="ECO:0000313" key="2">
    <source>
        <dbReference type="Proteomes" id="UP000887458"/>
    </source>
</evidence>
<evidence type="ECO:0000313" key="1">
    <source>
        <dbReference type="EMBL" id="KAH9424861.1"/>
    </source>
</evidence>
<organism evidence="1 2">
    <name type="scientific">Dermatophagoides pteronyssinus</name>
    <name type="common">European house dust mite</name>
    <dbReference type="NCBI Taxonomy" id="6956"/>
    <lineage>
        <taxon>Eukaryota</taxon>
        <taxon>Metazoa</taxon>
        <taxon>Ecdysozoa</taxon>
        <taxon>Arthropoda</taxon>
        <taxon>Chelicerata</taxon>
        <taxon>Arachnida</taxon>
        <taxon>Acari</taxon>
        <taxon>Acariformes</taxon>
        <taxon>Sarcoptiformes</taxon>
        <taxon>Astigmata</taxon>
        <taxon>Psoroptidia</taxon>
        <taxon>Analgoidea</taxon>
        <taxon>Pyroglyphidae</taxon>
        <taxon>Dermatophagoidinae</taxon>
        <taxon>Dermatophagoides</taxon>
    </lineage>
</organism>
<sequence length="119" mass="13692">MEKLNERISRIENERVDNQQLIGQSTNPSYRQKSNHENYVLSQIVKYDGKNLKHWLSSVKAAFKSCGYSHFLESELEATHPDYHLYQNCLGTISLTFVPENSKLRIAKACSSMETHVTS</sequence>
<keyword evidence="2" id="KW-1185">Reference proteome</keyword>
<dbReference type="EMBL" id="NJHN03000024">
    <property type="protein sequence ID" value="KAH9424861.1"/>
    <property type="molecule type" value="Genomic_DNA"/>
</dbReference>
<name>A0ABQ8JQI4_DERPT</name>
<gene>
    <name evidence="1" type="ORF">DERP_009083</name>
</gene>
<proteinExistence type="predicted"/>
<protein>
    <submittedName>
        <fullName evidence="1">Uncharacterized protein</fullName>
    </submittedName>
</protein>
<reference evidence="1 2" key="2">
    <citation type="journal article" date="2022" name="Mol. Biol. Evol.">
        <title>Comparative Genomics Reveals Insights into the Divergent Evolution of Astigmatic Mites and Household Pest Adaptations.</title>
        <authorList>
            <person name="Xiong Q."/>
            <person name="Wan A.T."/>
            <person name="Liu X."/>
            <person name="Fung C.S."/>
            <person name="Xiao X."/>
            <person name="Malainual N."/>
            <person name="Hou J."/>
            <person name="Wang L."/>
            <person name="Wang M."/>
            <person name="Yang K.Y."/>
            <person name="Cui Y."/>
            <person name="Leung E.L."/>
            <person name="Nong W."/>
            <person name="Shin S.K."/>
            <person name="Au S.W."/>
            <person name="Jeong K.Y."/>
            <person name="Chew F.T."/>
            <person name="Hui J.H."/>
            <person name="Leung T.F."/>
            <person name="Tungtrongchitr A."/>
            <person name="Zhong N."/>
            <person name="Liu Z."/>
            <person name="Tsui S.K."/>
        </authorList>
    </citation>
    <scope>NUCLEOTIDE SEQUENCE [LARGE SCALE GENOMIC DNA]</scope>
    <source>
        <strain evidence="1">Derp</strain>
    </source>
</reference>